<dbReference type="EnsemblMetazoa" id="G13392.36">
    <property type="protein sequence ID" value="G13392.36:cds"/>
    <property type="gene ID" value="G13392"/>
</dbReference>
<evidence type="ECO:0000313" key="2">
    <source>
        <dbReference type="Proteomes" id="UP000005408"/>
    </source>
</evidence>
<dbReference type="Proteomes" id="UP000005408">
    <property type="component" value="Unassembled WGS sequence"/>
</dbReference>
<sequence length="97" mass="10518">MSGRRVGGKPSPEYNIALLGDLGVGKSGEMFHLAIGVVRVFGTFLRRADFCLQYIFVNDVEIIGLPEVGLVKAQVICISNCLIGFSFIAIKEIALFP</sequence>
<reference evidence="1" key="1">
    <citation type="submission" date="2022-08" db="UniProtKB">
        <authorList>
            <consortium name="EnsemblMetazoa"/>
        </authorList>
    </citation>
    <scope>IDENTIFICATION</scope>
    <source>
        <strain evidence="1">05x7-T-G4-1.051#20</strain>
    </source>
</reference>
<protein>
    <submittedName>
        <fullName evidence="1">Uncharacterized protein</fullName>
    </submittedName>
</protein>
<accession>A0A8W8ICW2</accession>
<keyword evidence="2" id="KW-1185">Reference proteome</keyword>
<name>A0A8W8ICW2_MAGGI</name>
<proteinExistence type="predicted"/>
<organism evidence="1 2">
    <name type="scientific">Magallana gigas</name>
    <name type="common">Pacific oyster</name>
    <name type="synonym">Crassostrea gigas</name>
    <dbReference type="NCBI Taxonomy" id="29159"/>
    <lineage>
        <taxon>Eukaryota</taxon>
        <taxon>Metazoa</taxon>
        <taxon>Spiralia</taxon>
        <taxon>Lophotrochozoa</taxon>
        <taxon>Mollusca</taxon>
        <taxon>Bivalvia</taxon>
        <taxon>Autobranchia</taxon>
        <taxon>Pteriomorphia</taxon>
        <taxon>Ostreida</taxon>
        <taxon>Ostreoidea</taxon>
        <taxon>Ostreidae</taxon>
        <taxon>Magallana</taxon>
    </lineage>
</organism>
<dbReference type="AlphaFoldDB" id="A0A8W8ICW2"/>
<evidence type="ECO:0000313" key="1">
    <source>
        <dbReference type="EnsemblMetazoa" id="G13392.36:cds"/>
    </source>
</evidence>